<feature type="disulfide bond" evidence="8">
    <location>
        <begin position="297"/>
        <end position="329"/>
    </location>
</feature>
<evidence type="ECO:0000256" key="6">
    <source>
        <dbReference type="PIRSR" id="PIRSR601382-1"/>
    </source>
</evidence>
<dbReference type="Proteomes" id="UP000274756">
    <property type="component" value="Unassembled WGS sequence"/>
</dbReference>
<dbReference type="PRINTS" id="PR00747">
    <property type="entry name" value="GLYHDRLASE47"/>
</dbReference>
<dbReference type="AlphaFoldDB" id="A0A0N4UCP6"/>
<dbReference type="STRING" id="318479.A0A0N4UCP6"/>
<dbReference type="EMBL" id="UYYG01001173">
    <property type="protein sequence ID" value="VDN58875.1"/>
    <property type="molecule type" value="Genomic_DNA"/>
</dbReference>
<dbReference type="PANTHER" id="PTHR11742">
    <property type="entry name" value="MANNOSYL-OLIGOSACCHARIDE ALPHA-1,2-MANNOSIDASE-RELATED"/>
    <property type="match status" value="1"/>
</dbReference>
<evidence type="ECO:0000256" key="9">
    <source>
        <dbReference type="RuleBase" id="RU361193"/>
    </source>
</evidence>
<dbReference type="PANTHER" id="PTHR11742:SF96">
    <property type="entry name" value="MANNOSYL-OLIGOSACCHARIDE 1,2-ALPHA-MANNOSIDASE C52E4.5"/>
    <property type="match status" value="1"/>
</dbReference>
<comment type="pathway">
    <text evidence="2">Protein modification; protein glycosylation.</text>
</comment>
<dbReference type="GO" id="GO:0004571">
    <property type="term" value="F:mannosyl-oligosaccharide 1,2-alpha-mannosidase activity"/>
    <property type="evidence" value="ECO:0007669"/>
    <property type="project" value="InterPro"/>
</dbReference>
<feature type="active site" evidence="6">
    <location>
        <position position="236"/>
    </location>
</feature>
<dbReference type="InterPro" id="IPR036026">
    <property type="entry name" value="Seven-hairpin_glycosidases"/>
</dbReference>
<reference evidence="13" key="1">
    <citation type="submission" date="2017-02" db="UniProtKB">
        <authorList>
            <consortium name="WormBaseParasite"/>
        </authorList>
    </citation>
    <scope>IDENTIFICATION</scope>
</reference>
<name>A0A0N4UCP6_DRAME</name>
<feature type="active site" description="Proton donor" evidence="6">
    <location>
        <position position="85"/>
    </location>
</feature>
<protein>
    <recommendedName>
        <fullName evidence="9">alpha-1,2-Mannosidase</fullName>
        <ecNumber evidence="9">3.2.1.-</ecNumber>
    </recommendedName>
</protein>
<dbReference type="GO" id="GO:0000139">
    <property type="term" value="C:Golgi membrane"/>
    <property type="evidence" value="ECO:0007669"/>
    <property type="project" value="TreeGrafter"/>
</dbReference>
<keyword evidence="9" id="KW-0326">Glycosidase</keyword>
<dbReference type="GO" id="GO:0005783">
    <property type="term" value="C:endoplasmic reticulum"/>
    <property type="evidence" value="ECO:0007669"/>
    <property type="project" value="TreeGrafter"/>
</dbReference>
<dbReference type="WBParaSite" id="DME_0000504901-mRNA-1">
    <property type="protein sequence ID" value="DME_0000504901-mRNA-1"/>
    <property type="gene ID" value="DME_0000504901"/>
</dbReference>
<dbReference type="Pfam" id="PF01532">
    <property type="entry name" value="Glyco_hydro_47"/>
    <property type="match status" value="1"/>
</dbReference>
<dbReference type="InterPro" id="IPR012341">
    <property type="entry name" value="6hp_glycosidase-like_sf"/>
</dbReference>
<keyword evidence="12" id="KW-1185">Reference proteome</keyword>
<dbReference type="Gene3D" id="1.50.10.10">
    <property type="match status" value="1"/>
</dbReference>
<accession>A0A0N4UCP6</accession>
<feature type="binding site" evidence="7">
    <location>
        <position position="454"/>
    </location>
    <ligand>
        <name>Ca(2+)</name>
        <dbReference type="ChEBI" id="CHEBI:29108"/>
    </ligand>
</feature>
<dbReference type="OrthoDB" id="8118055at2759"/>
<evidence type="ECO:0000256" key="4">
    <source>
        <dbReference type="ARBA" id="ARBA00022801"/>
    </source>
</evidence>
<evidence type="ECO:0000256" key="1">
    <source>
        <dbReference type="ARBA" id="ARBA00001913"/>
    </source>
</evidence>
<dbReference type="Proteomes" id="UP000038040">
    <property type="component" value="Unplaced"/>
</dbReference>
<feature type="active site" description="Proton donor" evidence="6">
    <location>
        <position position="343"/>
    </location>
</feature>
<reference evidence="10 12" key="2">
    <citation type="submission" date="2018-11" db="EMBL/GenBank/DDBJ databases">
        <authorList>
            <consortium name="Pathogen Informatics"/>
        </authorList>
    </citation>
    <scope>NUCLEOTIDE SEQUENCE [LARGE SCALE GENOMIC DNA]</scope>
</reference>
<dbReference type="GO" id="GO:0005975">
    <property type="term" value="P:carbohydrate metabolic process"/>
    <property type="evidence" value="ECO:0007669"/>
    <property type="project" value="InterPro"/>
</dbReference>
<keyword evidence="7" id="KW-0106">Calcium</keyword>
<evidence type="ECO:0000256" key="5">
    <source>
        <dbReference type="ARBA" id="ARBA00023157"/>
    </source>
</evidence>
<evidence type="ECO:0000313" key="10">
    <source>
        <dbReference type="EMBL" id="VDN58875.1"/>
    </source>
</evidence>
<sequence length="469" mass="54042">MIKYAWNGYKKYAWGANEVRPILKQAHNQDIFGGSKSDRNMAATIIDAIDTLWIMNLTKEYYEARDFIKNEFNIKNVTSYISIFETNIRFLGGMLATYALTKDELFKSKAIEIGEVLISAFKLPLGIPKSLLNPQTVGRIVFFFILNLSSHFLIGEAINYDWAYRKSSILAEIGSFALEFNYLSYLTKNPIYQQKVRGILHHLNRAKKIDGLYPNYISAETGKWAFMHSSLGALGDSFYEYLIKGYIQSNDLLSWTMYLEAIKAIEKKMILRSKEGMVYIGEWKNGVIERKMSHLACFCIGMFALQAKLDNSVRKERLQRLAEELGHTCHESYIKSATGLGPEMFHFKPGREAMTTNSVEYAYLLRPEVIEGWFYLWRLTGKSIYKEWIWNAILAIEKYCKKEAGYAGLKNVYNINDGWDDAQQSFFLAETLKYAYLAFSNNSIVSLNKWVFNTEGHPLPILKILPKNL</sequence>
<dbReference type="EC" id="3.2.1.-" evidence="9"/>
<organism evidence="11 13">
    <name type="scientific">Dracunculus medinensis</name>
    <name type="common">Guinea worm</name>
    <dbReference type="NCBI Taxonomy" id="318479"/>
    <lineage>
        <taxon>Eukaryota</taxon>
        <taxon>Metazoa</taxon>
        <taxon>Ecdysozoa</taxon>
        <taxon>Nematoda</taxon>
        <taxon>Chromadorea</taxon>
        <taxon>Rhabditida</taxon>
        <taxon>Spirurina</taxon>
        <taxon>Dracunculoidea</taxon>
        <taxon>Dracunculidae</taxon>
        <taxon>Dracunculus</taxon>
    </lineage>
</organism>
<evidence type="ECO:0000256" key="2">
    <source>
        <dbReference type="ARBA" id="ARBA00004922"/>
    </source>
</evidence>
<dbReference type="InterPro" id="IPR050749">
    <property type="entry name" value="Glycosyl_Hydrolase_47"/>
</dbReference>
<dbReference type="SUPFAM" id="SSF48225">
    <property type="entry name" value="Seven-hairpin glycosidases"/>
    <property type="match status" value="1"/>
</dbReference>
<gene>
    <name evidence="10" type="ORF">DME_LOCUS8848</name>
</gene>
<keyword evidence="7" id="KW-0479">Metal-binding</keyword>
<dbReference type="FunFam" id="1.50.10.10:FF:000055">
    <property type="entry name" value="alpha-1,2-Mannosidase"/>
    <property type="match status" value="1"/>
</dbReference>
<dbReference type="InterPro" id="IPR001382">
    <property type="entry name" value="Glyco_hydro_47"/>
</dbReference>
<dbReference type="GO" id="GO:0005509">
    <property type="term" value="F:calcium ion binding"/>
    <property type="evidence" value="ECO:0007669"/>
    <property type="project" value="InterPro"/>
</dbReference>
<evidence type="ECO:0000313" key="11">
    <source>
        <dbReference type="Proteomes" id="UP000038040"/>
    </source>
</evidence>
<feature type="active site" evidence="6">
    <location>
        <position position="368"/>
    </location>
</feature>
<evidence type="ECO:0000256" key="8">
    <source>
        <dbReference type="PIRSR" id="PIRSR601382-3"/>
    </source>
</evidence>
<keyword evidence="4 9" id="KW-0378">Hydrolase</keyword>
<evidence type="ECO:0000313" key="13">
    <source>
        <dbReference type="WBParaSite" id="DME_0000504901-mRNA-1"/>
    </source>
</evidence>
<evidence type="ECO:0000256" key="3">
    <source>
        <dbReference type="ARBA" id="ARBA00007658"/>
    </source>
</evidence>
<comment type="similarity">
    <text evidence="3 9">Belongs to the glycosyl hydrolase 47 family.</text>
</comment>
<proteinExistence type="inferred from homology"/>
<evidence type="ECO:0000256" key="7">
    <source>
        <dbReference type="PIRSR" id="PIRSR601382-2"/>
    </source>
</evidence>
<evidence type="ECO:0000313" key="12">
    <source>
        <dbReference type="Proteomes" id="UP000274756"/>
    </source>
</evidence>
<keyword evidence="5 8" id="KW-1015">Disulfide bond</keyword>
<comment type="cofactor">
    <cofactor evidence="1 7">
        <name>Ca(2+)</name>
        <dbReference type="ChEBI" id="CHEBI:29108"/>
    </cofactor>
</comment>